<evidence type="ECO:0000256" key="1">
    <source>
        <dbReference type="SAM" id="MobiDB-lite"/>
    </source>
</evidence>
<evidence type="ECO:0000313" key="4">
    <source>
        <dbReference type="Proteomes" id="UP000078343"/>
    </source>
</evidence>
<feature type="transmembrane region" description="Helical" evidence="2">
    <location>
        <begin position="555"/>
        <end position="579"/>
    </location>
</feature>
<accession>A0A178ZZ33</accession>
<sequence length="642" mass="72970">MGKRKTKQRRVSHGRDENQAEQAEPLRDAPPAPALENWPTIFQQRRNIQLGVENKSHVAVRAELGEDETDDMVRIFMREPEESEGCLPRADRVEEFCFGMNTDRLQKAHPNPDGTLRRIAWLDDRNLEAPLDLSRAHCKPLTVYDLWEELEAPRFPSAGHVASPATGGSQTTLADADRRLIFISDLDCYSIYAIIRTASTHQASALRGALYNHLEFEPSLELAAITEGFPMFKLAFHLPFFVLSTSKAQQTDSRRDRNGVSLRRSRDVSFLDQKDTASPIYLYDAQVSCVVAGLDWSRWVAWLFVDTYYFDPEDPSEEDVLEYYEDGLPEAGMRADPLTYGFLDADKPIWDPQEYFLVVFKTRFAQTEREWRRVVMKLKSSFRHHQSTHEYRLCSPTSGGPSKDESHTESLRRSLDWVLLFMHLAKELNETLSKTVKSYEPFCSKQAGGCVGGLSFPHANKSLPSIQKTFDELCQQKETLDHLLDRCAQYTKELQFKLDLEVREIGNQQIRLALEANRFNKGLAWIMMICVTPVALSSSVFSMRPTVIPFIPSTFGWFVALTAMLSFAGFLVSTTWFCCWPEVKAATFQHYCVLSGLMRTTVAVTVQYCCALSGLFRVPQQLRNDPTDEDFGNLAAAANSPV</sequence>
<feature type="transmembrane region" description="Helical" evidence="2">
    <location>
        <begin position="523"/>
        <end position="543"/>
    </location>
</feature>
<dbReference type="STRING" id="1367422.A0A178ZZ33"/>
<keyword evidence="2" id="KW-0812">Transmembrane</keyword>
<dbReference type="Proteomes" id="UP000078343">
    <property type="component" value="Unassembled WGS sequence"/>
</dbReference>
<keyword evidence="2" id="KW-1133">Transmembrane helix</keyword>
<feature type="region of interest" description="Disordered" evidence="1">
    <location>
        <begin position="1"/>
        <end position="35"/>
    </location>
</feature>
<keyword evidence="2" id="KW-0472">Membrane</keyword>
<dbReference type="GeneID" id="30005211"/>
<comment type="caution">
    <text evidence="3">The sequence shown here is derived from an EMBL/GenBank/DDBJ whole genome shotgun (WGS) entry which is preliminary data.</text>
</comment>
<evidence type="ECO:0000256" key="2">
    <source>
        <dbReference type="SAM" id="Phobius"/>
    </source>
</evidence>
<name>A0A178ZZ33_9EURO</name>
<protein>
    <submittedName>
        <fullName evidence="3">Uncharacterized protein</fullName>
    </submittedName>
</protein>
<evidence type="ECO:0000313" key="3">
    <source>
        <dbReference type="EMBL" id="OAP65069.1"/>
    </source>
</evidence>
<dbReference type="RefSeq" id="XP_018698436.1">
    <property type="nucleotide sequence ID" value="XM_018832557.1"/>
</dbReference>
<reference evidence="3 4" key="1">
    <citation type="submission" date="2016-04" db="EMBL/GenBank/DDBJ databases">
        <title>Draft genome of Fonsecaea erecta CBS 125763.</title>
        <authorList>
            <person name="Weiss V.A."/>
            <person name="Vicente V.A."/>
            <person name="Raittz R.T."/>
            <person name="Moreno L.F."/>
            <person name="De Souza E.M."/>
            <person name="Pedrosa F.O."/>
            <person name="Steffens M.B."/>
            <person name="Faoro H."/>
            <person name="Tadra-Sfeir M.Z."/>
            <person name="Najafzadeh M.J."/>
            <person name="Felipe M.S."/>
            <person name="Teixeira M."/>
            <person name="Sun J."/>
            <person name="Xi L."/>
            <person name="Gomes R."/>
            <person name="De Azevedo C.M."/>
            <person name="Salgado C.G."/>
            <person name="Da Silva M.B."/>
            <person name="Nascimento M.F."/>
            <person name="Queiroz-Telles F."/>
            <person name="Attili D.S."/>
            <person name="Gorbushina A."/>
        </authorList>
    </citation>
    <scope>NUCLEOTIDE SEQUENCE [LARGE SCALE GENOMIC DNA]</scope>
    <source>
        <strain evidence="3 4">CBS 125763</strain>
    </source>
</reference>
<dbReference type="EMBL" id="LVYI01000001">
    <property type="protein sequence ID" value="OAP65069.1"/>
    <property type="molecule type" value="Genomic_DNA"/>
</dbReference>
<feature type="compositionally biased region" description="Basic residues" evidence="1">
    <location>
        <begin position="1"/>
        <end position="12"/>
    </location>
</feature>
<dbReference type="OrthoDB" id="10071171at2759"/>
<organism evidence="3 4">
    <name type="scientific">Fonsecaea erecta</name>
    <dbReference type="NCBI Taxonomy" id="1367422"/>
    <lineage>
        <taxon>Eukaryota</taxon>
        <taxon>Fungi</taxon>
        <taxon>Dikarya</taxon>
        <taxon>Ascomycota</taxon>
        <taxon>Pezizomycotina</taxon>
        <taxon>Eurotiomycetes</taxon>
        <taxon>Chaetothyriomycetidae</taxon>
        <taxon>Chaetothyriales</taxon>
        <taxon>Herpotrichiellaceae</taxon>
        <taxon>Fonsecaea</taxon>
    </lineage>
</organism>
<dbReference type="AlphaFoldDB" id="A0A178ZZ33"/>
<keyword evidence="4" id="KW-1185">Reference proteome</keyword>
<proteinExistence type="predicted"/>
<gene>
    <name evidence="3" type="ORF">AYL99_01041</name>
</gene>